<evidence type="ECO:0000313" key="3">
    <source>
        <dbReference type="EMBL" id="GAO15346.1"/>
    </source>
</evidence>
<keyword evidence="1" id="KW-1133">Transmembrane helix</keyword>
<evidence type="ECO:0000313" key="6">
    <source>
        <dbReference type="Proteomes" id="UP000054053"/>
    </source>
</evidence>
<gene>
    <name evidence="4" type="ORF">UV8b_07095</name>
    <name evidence="3" type="ORF">UVI_02010130</name>
</gene>
<evidence type="ECO:0000313" key="4">
    <source>
        <dbReference type="EMBL" id="QUC22854.1"/>
    </source>
</evidence>
<dbReference type="InterPro" id="IPR046366">
    <property type="entry name" value="MPAB"/>
</dbReference>
<accession>A0A063CAW9</accession>
<dbReference type="Pfam" id="PF09995">
    <property type="entry name" value="MPAB_Lcp_cat"/>
    <property type="match status" value="1"/>
</dbReference>
<proteinExistence type="predicted"/>
<dbReference type="PANTHER" id="PTHR36124:SF4">
    <property type="entry name" value="ER-BOUND OXYGENASE MPAB_MPAB'_RUBBER OXYGENASE CATALYTIC DOMAIN-CONTAINING PROTEIN"/>
    <property type="match status" value="1"/>
</dbReference>
<evidence type="ECO:0000313" key="5">
    <source>
        <dbReference type="Proteomes" id="UP000027002"/>
    </source>
</evidence>
<dbReference type="KEGG" id="uvi:66067872"/>
<feature type="transmembrane region" description="Helical" evidence="1">
    <location>
        <begin position="75"/>
        <end position="95"/>
    </location>
</feature>
<name>A0A063CAW9_USTVR</name>
<feature type="domain" description="ER-bound oxygenase mpaB/mpaB'/Rubber oxygenase catalytic" evidence="2">
    <location>
        <begin position="71"/>
        <end position="283"/>
    </location>
</feature>
<reference evidence="4" key="3">
    <citation type="submission" date="2020-03" db="EMBL/GenBank/DDBJ databases">
        <title>A mixture of massive structural variations and highly conserved coding sequences in Ustilaginoidea virens genome.</title>
        <authorList>
            <person name="Zhang K."/>
            <person name="Zhao Z."/>
            <person name="Zhang Z."/>
            <person name="Li Y."/>
            <person name="Hsiang T."/>
            <person name="Sun W."/>
        </authorList>
    </citation>
    <scope>NUCLEOTIDE SEQUENCE</scope>
    <source>
        <strain evidence="4">UV-8b</strain>
    </source>
</reference>
<sequence>MPGTGITGPVLLSVAALAGYLLLVRRLRHQRMRSILSKYCRYVDSPEAINAMTPEDAFAIQALVAEVEFPSMFSVALFLALFQAFGIPSISRLLVATGELSRKSTASKRAADTGVLVTEIVFCAPGTDRSVSAIARMNWIHDRYRKSGAIRDDDMLYTLGLFALEPIRWVQRFEWRALTDLERCAIAVCWKKLGDVMGISYSPLPSGARGWQNGLEWLEELETWSKQYEIQHMTPSTSNTALAISALNVVLTNVPRMVKPVAAQFAVASFSPRLRTALAFDKPPLWVRGGLSLVLSIRKLLLRHLFLPRPLFMRKKWSSEAEAKTGYYNSEHYIAHPWYARPASKCRWSCRSWILLLTGGYVPSHNTPEFRPQGYRIPDVGPAGLEGQSTEDVEAAKHMIRKMQACPFHPGK</sequence>
<feature type="transmembrane region" description="Helical" evidence="1">
    <location>
        <begin position="6"/>
        <end position="24"/>
    </location>
</feature>
<dbReference type="Proteomes" id="UP000027002">
    <property type="component" value="Chromosome 5"/>
</dbReference>
<keyword evidence="5" id="KW-1185">Reference proteome</keyword>
<dbReference type="GO" id="GO:0016491">
    <property type="term" value="F:oxidoreductase activity"/>
    <property type="evidence" value="ECO:0007669"/>
    <property type="project" value="InterPro"/>
</dbReference>
<protein>
    <recommendedName>
        <fullName evidence="2">ER-bound oxygenase mpaB/mpaB'/Rubber oxygenase catalytic domain-containing protein</fullName>
    </recommendedName>
</protein>
<reference evidence="6" key="2">
    <citation type="journal article" date="2016" name="Genome Announc.">
        <title>Genome sequence of Ustilaginoidea virens IPU010, a rice pathogenic fungus causing false smut.</title>
        <authorList>
            <person name="Kumagai T."/>
            <person name="Ishii T."/>
            <person name="Terai G."/>
            <person name="Umemura M."/>
            <person name="Machida M."/>
            <person name="Asai K."/>
        </authorList>
    </citation>
    <scope>NUCLEOTIDE SEQUENCE [LARGE SCALE GENOMIC DNA]</scope>
    <source>
        <strain evidence="6">IPU010</strain>
    </source>
</reference>
<dbReference type="STRING" id="1159556.A0A063CAW9"/>
<keyword evidence="1" id="KW-0472">Membrane</keyword>
<dbReference type="InterPro" id="IPR018713">
    <property type="entry name" value="MPAB/Lcp_cat_dom"/>
</dbReference>
<keyword evidence="1" id="KW-0812">Transmembrane</keyword>
<evidence type="ECO:0000256" key="1">
    <source>
        <dbReference type="SAM" id="Phobius"/>
    </source>
</evidence>
<organism evidence="3 6">
    <name type="scientific">Ustilaginoidea virens</name>
    <name type="common">Rice false smut fungus</name>
    <name type="synonym">Villosiclava virens</name>
    <dbReference type="NCBI Taxonomy" id="1159556"/>
    <lineage>
        <taxon>Eukaryota</taxon>
        <taxon>Fungi</taxon>
        <taxon>Dikarya</taxon>
        <taxon>Ascomycota</taxon>
        <taxon>Pezizomycotina</taxon>
        <taxon>Sordariomycetes</taxon>
        <taxon>Hypocreomycetidae</taxon>
        <taxon>Hypocreales</taxon>
        <taxon>Clavicipitaceae</taxon>
        <taxon>Ustilaginoidea</taxon>
    </lineage>
</organism>
<reference evidence="3" key="1">
    <citation type="journal article" date="2016" name="Genome Announc.">
        <title>Genome Sequence of Ustilaginoidea virens IPU010, a Rice Pathogenic Fungus Causing False Smut.</title>
        <authorList>
            <person name="Kumagai T."/>
            <person name="Ishii T."/>
            <person name="Terai G."/>
            <person name="Umemura M."/>
            <person name="Machida M."/>
            <person name="Asai K."/>
        </authorList>
    </citation>
    <scope>NUCLEOTIDE SEQUENCE [LARGE SCALE GENOMIC DNA]</scope>
    <source>
        <strain evidence="3">IPU010</strain>
    </source>
</reference>
<dbReference type="OrthoDB" id="545169at2759"/>
<evidence type="ECO:0000259" key="2">
    <source>
        <dbReference type="Pfam" id="PF09995"/>
    </source>
</evidence>
<dbReference type="Proteomes" id="UP000054053">
    <property type="component" value="Unassembled WGS sequence"/>
</dbReference>
<dbReference type="AlphaFoldDB" id="A0A063CAW9"/>
<dbReference type="PANTHER" id="PTHR36124">
    <property type="match status" value="1"/>
</dbReference>
<dbReference type="HOGENOM" id="CLU_039076_0_0_1"/>
<dbReference type="EMBL" id="BBTG02000004">
    <property type="protein sequence ID" value="GAO15346.1"/>
    <property type="molecule type" value="Genomic_DNA"/>
</dbReference>
<dbReference type="GeneID" id="66067872"/>
<dbReference type="EMBL" id="CP072757">
    <property type="protein sequence ID" value="QUC22854.1"/>
    <property type="molecule type" value="Genomic_DNA"/>
</dbReference>
<dbReference type="RefSeq" id="XP_043000527.1">
    <property type="nucleotide sequence ID" value="XM_043144592.1"/>
</dbReference>